<protein>
    <submittedName>
        <fullName evidence="1">Uncharacterized protein</fullName>
    </submittedName>
</protein>
<sequence>MDDIVITPGEVEDFKKHPVWRAMVNALKERISTARDKLEIMGEDIDRNEISHVQGEIYSLRTALELPDTLSQDAEVTIQKGDQNV</sequence>
<comment type="caution">
    <text evidence="1">The sequence shown here is derived from an EMBL/GenBank/DDBJ whole genome shotgun (WGS) entry which is preliminary data.</text>
</comment>
<accession>A0A0F9TQU9</accession>
<reference evidence="1" key="1">
    <citation type="journal article" date="2015" name="Nature">
        <title>Complex archaea that bridge the gap between prokaryotes and eukaryotes.</title>
        <authorList>
            <person name="Spang A."/>
            <person name="Saw J.H."/>
            <person name="Jorgensen S.L."/>
            <person name="Zaremba-Niedzwiedzka K."/>
            <person name="Martijn J."/>
            <person name="Lind A.E."/>
            <person name="van Eijk R."/>
            <person name="Schleper C."/>
            <person name="Guy L."/>
            <person name="Ettema T.J."/>
        </authorList>
    </citation>
    <scope>NUCLEOTIDE SEQUENCE</scope>
</reference>
<name>A0A0F9TQU9_9ZZZZ</name>
<organism evidence="1">
    <name type="scientific">marine sediment metagenome</name>
    <dbReference type="NCBI Taxonomy" id="412755"/>
    <lineage>
        <taxon>unclassified sequences</taxon>
        <taxon>metagenomes</taxon>
        <taxon>ecological metagenomes</taxon>
    </lineage>
</organism>
<dbReference type="AlphaFoldDB" id="A0A0F9TQU9"/>
<dbReference type="EMBL" id="LAZR01001062">
    <property type="protein sequence ID" value="KKN51481.1"/>
    <property type="molecule type" value="Genomic_DNA"/>
</dbReference>
<proteinExistence type="predicted"/>
<gene>
    <name evidence="1" type="ORF">LCGC14_0622220</name>
</gene>
<evidence type="ECO:0000313" key="1">
    <source>
        <dbReference type="EMBL" id="KKN51481.1"/>
    </source>
</evidence>